<dbReference type="AlphaFoldDB" id="A0A9J6CBW7"/>
<feature type="transmembrane region" description="Helical" evidence="1">
    <location>
        <begin position="57"/>
        <end position="80"/>
    </location>
</feature>
<proteinExistence type="predicted"/>
<comment type="caution">
    <text evidence="2">The sequence shown here is derived from an EMBL/GenBank/DDBJ whole genome shotgun (WGS) entry which is preliminary data.</text>
</comment>
<sequence>MSSNSMAAPQVYYRQYNVGEKTMKKIVILGGSFMMFILFLLIFIVNIRDQEWHEEKLIAFCISTVGLVIFSSILISYGIYHLKRERIRSANSSICTPVDRNENELPPTYEEIMGKLPSYDSYSKSTAKQIKDNENTHYICHV</sequence>
<evidence type="ECO:0000313" key="3">
    <source>
        <dbReference type="Proteomes" id="UP001107558"/>
    </source>
</evidence>
<feature type="transmembrane region" description="Helical" evidence="1">
    <location>
        <begin position="26"/>
        <end position="45"/>
    </location>
</feature>
<name>A0A9J6CBW7_POLVA</name>
<gene>
    <name evidence="2" type="ORF">PVAND_008930</name>
</gene>
<dbReference type="EMBL" id="JADBJN010000002">
    <property type="protein sequence ID" value="KAG5679360.1"/>
    <property type="molecule type" value="Genomic_DNA"/>
</dbReference>
<accession>A0A9J6CBW7</accession>
<organism evidence="2 3">
    <name type="scientific">Polypedilum vanderplanki</name>
    <name type="common">Sleeping chironomid midge</name>
    <dbReference type="NCBI Taxonomy" id="319348"/>
    <lineage>
        <taxon>Eukaryota</taxon>
        <taxon>Metazoa</taxon>
        <taxon>Ecdysozoa</taxon>
        <taxon>Arthropoda</taxon>
        <taxon>Hexapoda</taxon>
        <taxon>Insecta</taxon>
        <taxon>Pterygota</taxon>
        <taxon>Neoptera</taxon>
        <taxon>Endopterygota</taxon>
        <taxon>Diptera</taxon>
        <taxon>Nematocera</taxon>
        <taxon>Chironomoidea</taxon>
        <taxon>Chironomidae</taxon>
        <taxon>Chironominae</taxon>
        <taxon>Polypedilum</taxon>
        <taxon>Polypedilum</taxon>
    </lineage>
</organism>
<dbReference type="OrthoDB" id="10510871at2759"/>
<evidence type="ECO:0000256" key="1">
    <source>
        <dbReference type="SAM" id="Phobius"/>
    </source>
</evidence>
<evidence type="ECO:0000313" key="2">
    <source>
        <dbReference type="EMBL" id="KAG5679360.1"/>
    </source>
</evidence>
<dbReference type="Proteomes" id="UP001107558">
    <property type="component" value="Chromosome 2"/>
</dbReference>
<protein>
    <submittedName>
        <fullName evidence="2">Uncharacterized protein</fullName>
    </submittedName>
</protein>
<keyword evidence="1" id="KW-0472">Membrane</keyword>
<keyword evidence="1" id="KW-1133">Transmembrane helix</keyword>
<keyword evidence="3" id="KW-1185">Reference proteome</keyword>
<reference evidence="2" key="1">
    <citation type="submission" date="2021-03" db="EMBL/GenBank/DDBJ databases">
        <title>Chromosome level genome of the anhydrobiotic midge Polypedilum vanderplanki.</title>
        <authorList>
            <person name="Yoshida Y."/>
            <person name="Kikawada T."/>
            <person name="Gusev O."/>
        </authorList>
    </citation>
    <scope>NUCLEOTIDE SEQUENCE</scope>
    <source>
        <strain evidence="2">NIAS01</strain>
        <tissue evidence="2">Whole body or cell culture</tissue>
    </source>
</reference>
<keyword evidence="1" id="KW-0812">Transmembrane</keyword>